<sequence>MPAKHHRHLLPFAFNQGSQVTKAARDIDILCGEVPLLIQSLVIVVRGKMRQNCMRESSLSLFTDKLYFSSTIGISLCPNSFYLHMHIDSAI</sequence>
<evidence type="ECO:0000313" key="2">
    <source>
        <dbReference type="Proteomes" id="UP000807504"/>
    </source>
</evidence>
<keyword evidence="2" id="KW-1185">Reference proteome</keyword>
<comment type="caution">
    <text evidence="1">The sequence shown here is derived from an EMBL/GenBank/DDBJ whole genome shotgun (WGS) entry which is preliminary data.</text>
</comment>
<accession>A0A8T0EJ62</accession>
<name>A0A8T0EJ62_ARGBR</name>
<dbReference type="EMBL" id="JABXBU010002227">
    <property type="protein sequence ID" value="KAF8773514.1"/>
    <property type="molecule type" value="Genomic_DNA"/>
</dbReference>
<organism evidence="1 2">
    <name type="scientific">Argiope bruennichi</name>
    <name type="common">Wasp spider</name>
    <name type="synonym">Aranea bruennichi</name>
    <dbReference type="NCBI Taxonomy" id="94029"/>
    <lineage>
        <taxon>Eukaryota</taxon>
        <taxon>Metazoa</taxon>
        <taxon>Ecdysozoa</taxon>
        <taxon>Arthropoda</taxon>
        <taxon>Chelicerata</taxon>
        <taxon>Arachnida</taxon>
        <taxon>Araneae</taxon>
        <taxon>Araneomorphae</taxon>
        <taxon>Entelegynae</taxon>
        <taxon>Araneoidea</taxon>
        <taxon>Araneidae</taxon>
        <taxon>Argiope</taxon>
    </lineage>
</organism>
<reference evidence="1" key="2">
    <citation type="submission" date="2020-06" db="EMBL/GenBank/DDBJ databases">
        <authorList>
            <person name="Sheffer M."/>
        </authorList>
    </citation>
    <scope>NUCLEOTIDE SEQUENCE</scope>
</reference>
<dbReference type="AlphaFoldDB" id="A0A8T0EJ62"/>
<gene>
    <name evidence="1" type="ORF">HNY73_016171</name>
</gene>
<reference evidence="1" key="1">
    <citation type="journal article" date="2020" name="bioRxiv">
        <title>Chromosome-level reference genome of the European wasp spider Argiope bruennichi: a resource for studies on range expansion and evolutionary adaptation.</title>
        <authorList>
            <person name="Sheffer M.M."/>
            <person name="Hoppe A."/>
            <person name="Krehenwinkel H."/>
            <person name="Uhl G."/>
            <person name="Kuss A.W."/>
            <person name="Jensen L."/>
            <person name="Jensen C."/>
            <person name="Gillespie R.G."/>
            <person name="Hoff K.J."/>
            <person name="Prost S."/>
        </authorList>
    </citation>
    <scope>NUCLEOTIDE SEQUENCE</scope>
</reference>
<dbReference type="Proteomes" id="UP000807504">
    <property type="component" value="Unassembled WGS sequence"/>
</dbReference>
<protein>
    <submittedName>
        <fullName evidence="1">Uncharacterized protein</fullName>
    </submittedName>
</protein>
<evidence type="ECO:0000313" key="1">
    <source>
        <dbReference type="EMBL" id="KAF8773514.1"/>
    </source>
</evidence>
<proteinExistence type="predicted"/>